<organism evidence="4 5">
    <name type="scientific">Candidatus Amunia macphersoniae</name>
    <dbReference type="NCBI Taxonomy" id="3127014"/>
    <lineage>
        <taxon>Bacteria</taxon>
        <taxon>Bacillati</taxon>
        <taxon>Candidatus Dormiibacterota</taxon>
        <taxon>Candidatus Dormibacteria</taxon>
        <taxon>Candidatus Aeolococcales</taxon>
        <taxon>Candidatus Aeolococcaceae</taxon>
        <taxon>Candidatus Amunia</taxon>
    </lineage>
</organism>
<feature type="active site" description="Nucleophile" evidence="3">
    <location>
        <position position="256"/>
    </location>
</feature>
<dbReference type="Gene3D" id="3.75.10.10">
    <property type="entry name" value="L-arginine/glycine Amidinotransferase, Chain A"/>
    <property type="match status" value="1"/>
</dbReference>
<protein>
    <recommendedName>
        <fullName evidence="6">Amidinotransferase</fullName>
    </recommendedName>
</protein>
<dbReference type="PANTHER" id="PTHR12737">
    <property type="entry name" value="DIMETHYLARGININE DIMETHYLAMINOHYDROLASE"/>
    <property type="match status" value="1"/>
</dbReference>
<sequence length="264" mass="28903">MAILMCRPEHFGIEYEINPWMHIAVEVDHERAVEQWEALHSLYVDLGETVELTTSLAGLPDMVFSANAAVLWRRRAVLSRFHHAERAGEERHWRAALERLDFDVREVSAGLSFEGAGDALFVGDHLFLAWGFRTDHAAHAEVARLLDVESTSLELVDPRFYHLDTCFCPLDGGTALIAPRAFAPESLELVRARVPRLIEVSTEVAAGFACNAMPLSGAVISSAAVSELQPELSAIGCDTVALPMDEFIKAGGGVRCLSLPLDLG</sequence>
<evidence type="ECO:0000313" key="4">
    <source>
        <dbReference type="EMBL" id="MBJ7609422.1"/>
    </source>
</evidence>
<evidence type="ECO:0000256" key="2">
    <source>
        <dbReference type="ARBA" id="ARBA00022801"/>
    </source>
</evidence>
<keyword evidence="2" id="KW-0378">Hydrolase</keyword>
<dbReference type="EMBL" id="JAEKNN010000042">
    <property type="protein sequence ID" value="MBJ7609422.1"/>
    <property type="molecule type" value="Genomic_DNA"/>
</dbReference>
<evidence type="ECO:0000313" key="5">
    <source>
        <dbReference type="Proteomes" id="UP000614410"/>
    </source>
</evidence>
<dbReference type="GO" id="GO:0045429">
    <property type="term" value="P:positive regulation of nitric oxide biosynthetic process"/>
    <property type="evidence" value="ECO:0007669"/>
    <property type="project" value="TreeGrafter"/>
</dbReference>
<comment type="similarity">
    <text evidence="1">Belongs to the DDAH family.</text>
</comment>
<dbReference type="GO" id="GO:0000052">
    <property type="term" value="P:citrulline metabolic process"/>
    <property type="evidence" value="ECO:0007669"/>
    <property type="project" value="TreeGrafter"/>
</dbReference>
<reference evidence="4 5" key="1">
    <citation type="submission" date="2020-10" db="EMBL/GenBank/DDBJ databases">
        <title>Ca. Dormibacterota MAGs.</title>
        <authorList>
            <person name="Montgomery K."/>
        </authorList>
    </citation>
    <scope>NUCLEOTIDE SEQUENCE [LARGE SCALE GENOMIC DNA]</scope>
    <source>
        <strain evidence="4">Mitchell_Peninsula_5</strain>
    </source>
</reference>
<dbReference type="AlphaFoldDB" id="A0A934KQQ1"/>
<comment type="caution">
    <text evidence="4">The sequence shown here is derived from an EMBL/GenBank/DDBJ whole genome shotgun (WGS) entry which is preliminary data.</text>
</comment>
<dbReference type="GO" id="GO:0016403">
    <property type="term" value="F:dimethylargininase activity"/>
    <property type="evidence" value="ECO:0007669"/>
    <property type="project" value="TreeGrafter"/>
</dbReference>
<dbReference type="GO" id="GO:0006525">
    <property type="term" value="P:arginine metabolic process"/>
    <property type="evidence" value="ECO:0007669"/>
    <property type="project" value="TreeGrafter"/>
</dbReference>
<accession>A0A934KQQ1</accession>
<proteinExistence type="inferred from homology"/>
<evidence type="ECO:0000256" key="1">
    <source>
        <dbReference type="ARBA" id="ARBA00008532"/>
    </source>
</evidence>
<dbReference type="SUPFAM" id="SSF55909">
    <property type="entry name" value="Pentein"/>
    <property type="match status" value="1"/>
</dbReference>
<dbReference type="Pfam" id="PF19420">
    <property type="entry name" value="DDAH_eukar"/>
    <property type="match status" value="1"/>
</dbReference>
<gene>
    <name evidence="4" type="ORF">JF887_08335</name>
</gene>
<evidence type="ECO:0000256" key="3">
    <source>
        <dbReference type="PIRSR" id="PIRSR633199-1"/>
    </source>
</evidence>
<dbReference type="PANTHER" id="PTHR12737:SF9">
    <property type="entry name" value="DIMETHYLARGININASE"/>
    <property type="match status" value="1"/>
</dbReference>
<dbReference type="Proteomes" id="UP000614410">
    <property type="component" value="Unassembled WGS sequence"/>
</dbReference>
<evidence type="ECO:0008006" key="6">
    <source>
        <dbReference type="Google" id="ProtNLM"/>
    </source>
</evidence>
<dbReference type="GO" id="GO:0016597">
    <property type="term" value="F:amino acid binding"/>
    <property type="evidence" value="ECO:0007669"/>
    <property type="project" value="TreeGrafter"/>
</dbReference>
<feature type="active site" description="Proton donor" evidence="3">
    <location>
        <position position="162"/>
    </location>
</feature>
<dbReference type="InterPro" id="IPR033199">
    <property type="entry name" value="DDAH-like"/>
</dbReference>
<name>A0A934KQQ1_9BACT</name>